<dbReference type="VEuPathDB" id="FungiDB:HGUI_01924"/>
<feature type="compositionally biased region" description="Low complexity" evidence="1">
    <location>
        <begin position="645"/>
        <end position="657"/>
    </location>
</feature>
<dbReference type="EMBL" id="FQNF01000029">
    <property type="protein sequence ID" value="SGZ39724.1"/>
    <property type="molecule type" value="Genomic_DNA"/>
</dbReference>
<feature type="compositionally biased region" description="Low complexity" evidence="1">
    <location>
        <begin position="700"/>
        <end position="710"/>
    </location>
</feature>
<gene>
    <name evidence="5" type="ORF">HGUI_01924</name>
</gene>
<feature type="domain" description="Myb-like" evidence="2">
    <location>
        <begin position="229"/>
        <end position="276"/>
    </location>
</feature>
<dbReference type="PANTHER" id="PTHR45614:SF51">
    <property type="entry name" value="MYB-LIKE DNA-BINDING PROTEIN BAS1"/>
    <property type="match status" value="1"/>
</dbReference>
<feature type="domain" description="HTH myb-type" evidence="4">
    <location>
        <begin position="167"/>
        <end position="221"/>
    </location>
</feature>
<dbReference type="GO" id="GO:0000978">
    <property type="term" value="F:RNA polymerase II cis-regulatory region sequence-specific DNA binding"/>
    <property type="evidence" value="ECO:0007669"/>
    <property type="project" value="TreeGrafter"/>
</dbReference>
<reference evidence="6" key="1">
    <citation type="submission" date="2016-11" db="EMBL/GenBank/DDBJ databases">
        <authorList>
            <person name="Guldener U."/>
        </authorList>
    </citation>
    <scope>NUCLEOTIDE SEQUENCE [LARGE SCALE GENOMIC DNA]</scope>
</reference>
<dbReference type="InterPro" id="IPR001005">
    <property type="entry name" value="SANT/Myb"/>
</dbReference>
<feature type="compositionally biased region" description="Polar residues" evidence="1">
    <location>
        <begin position="726"/>
        <end position="737"/>
    </location>
</feature>
<protein>
    <recommendedName>
        <fullName evidence="7">Myb-like DNA-binding protein BAS1</fullName>
    </recommendedName>
</protein>
<feature type="domain" description="SANT" evidence="3">
    <location>
        <begin position="170"/>
        <end position="213"/>
    </location>
</feature>
<dbReference type="CDD" id="cd00167">
    <property type="entry name" value="SANT"/>
    <property type="match status" value="1"/>
</dbReference>
<dbReference type="SUPFAM" id="SSF46689">
    <property type="entry name" value="Homeodomain-like"/>
    <property type="match status" value="2"/>
</dbReference>
<dbReference type="PROSITE" id="PS51294">
    <property type="entry name" value="HTH_MYB"/>
    <property type="match status" value="2"/>
</dbReference>
<keyword evidence="6" id="KW-1185">Reference proteome</keyword>
<dbReference type="Proteomes" id="UP000183365">
    <property type="component" value="Unassembled WGS sequence"/>
</dbReference>
<feature type="compositionally biased region" description="Basic and acidic residues" evidence="1">
    <location>
        <begin position="315"/>
        <end position="330"/>
    </location>
</feature>
<organism evidence="5 6">
    <name type="scientific">Hanseniaspora guilliermondii</name>
    <dbReference type="NCBI Taxonomy" id="56406"/>
    <lineage>
        <taxon>Eukaryota</taxon>
        <taxon>Fungi</taxon>
        <taxon>Dikarya</taxon>
        <taxon>Ascomycota</taxon>
        <taxon>Saccharomycotina</taxon>
        <taxon>Saccharomycetes</taxon>
        <taxon>Saccharomycodales</taxon>
        <taxon>Saccharomycodaceae</taxon>
        <taxon>Hanseniaspora</taxon>
    </lineage>
</organism>
<dbReference type="SMART" id="SM00717">
    <property type="entry name" value="SANT"/>
    <property type="match status" value="3"/>
</dbReference>
<evidence type="ECO:0000259" key="4">
    <source>
        <dbReference type="PROSITE" id="PS51294"/>
    </source>
</evidence>
<dbReference type="InterPro" id="IPR050560">
    <property type="entry name" value="MYB_TF"/>
</dbReference>
<dbReference type="InterPro" id="IPR009057">
    <property type="entry name" value="Homeodomain-like_sf"/>
</dbReference>
<evidence type="ECO:0000313" key="6">
    <source>
        <dbReference type="Proteomes" id="UP000183365"/>
    </source>
</evidence>
<evidence type="ECO:0008006" key="7">
    <source>
        <dbReference type="Google" id="ProtNLM"/>
    </source>
</evidence>
<feature type="compositionally biased region" description="Acidic residues" evidence="1">
    <location>
        <begin position="346"/>
        <end position="363"/>
    </location>
</feature>
<evidence type="ECO:0000256" key="1">
    <source>
        <dbReference type="SAM" id="MobiDB-lite"/>
    </source>
</evidence>
<feature type="region of interest" description="Disordered" evidence="1">
    <location>
        <begin position="628"/>
        <end position="660"/>
    </location>
</feature>
<name>A0A1L0B1P9_9ASCO</name>
<dbReference type="PANTHER" id="PTHR45614">
    <property type="entry name" value="MYB PROTEIN-RELATED"/>
    <property type="match status" value="1"/>
</dbReference>
<feature type="domain" description="HTH myb-type" evidence="4">
    <location>
        <begin position="229"/>
        <end position="280"/>
    </location>
</feature>
<dbReference type="OrthoDB" id="2143914at2759"/>
<dbReference type="InterPro" id="IPR017884">
    <property type="entry name" value="SANT_dom"/>
</dbReference>
<dbReference type="AlphaFoldDB" id="A0A1L0B1P9"/>
<feature type="region of interest" description="Disordered" evidence="1">
    <location>
        <begin position="683"/>
        <end position="767"/>
    </location>
</feature>
<dbReference type="GO" id="GO:0000981">
    <property type="term" value="F:DNA-binding transcription factor activity, RNA polymerase II-specific"/>
    <property type="evidence" value="ECO:0007669"/>
    <property type="project" value="TreeGrafter"/>
</dbReference>
<feature type="compositionally biased region" description="Polar residues" evidence="1">
    <location>
        <begin position="628"/>
        <end position="644"/>
    </location>
</feature>
<feature type="compositionally biased region" description="Basic residues" evidence="1">
    <location>
        <begin position="331"/>
        <end position="341"/>
    </location>
</feature>
<dbReference type="InterPro" id="IPR017930">
    <property type="entry name" value="Myb_dom"/>
</dbReference>
<evidence type="ECO:0000259" key="2">
    <source>
        <dbReference type="PROSITE" id="PS50090"/>
    </source>
</evidence>
<dbReference type="PROSITE" id="PS51293">
    <property type="entry name" value="SANT"/>
    <property type="match status" value="1"/>
</dbReference>
<proteinExistence type="predicted"/>
<accession>A0A1L0B1P9</accession>
<sequence length="775" mass="89573">MSLNQEFNSNGFQTPRLQDYIKKIKDYDIYTKIKIKIPHNFNERITWQPFEDKIITDHIDQYIQNNSTFFKDITNLNDLKEKIIDTEDFFNGKEFAEEWSSISFVLWDTNLNNYLELISLIKENNIENIPEHLHYLVSRSSTIISLPNLLKKRRPIMIKKRWLNVLDPFLKKGKWSKEEDELLLQKYSKYGPLWSKIASEVPRRTVDQCSKRFHEALDPEKDLKNYVDWKESEDIFLIKTMNNIGTKWRTIALDLSKTLQSNRSALNCRNRWRALINNYIRSKDENNKVHMLLAELTVNGEFEDMVKLREKLAKQSLDKKKKKEMKEQKKILKMKGKKKNKKESENENDCELSEDEDMDEDEESNHNQLESGYENMKMIEGEGTPYNGMQSVLINQDKNKYNHNGKIFMGDNNKSNDNDTANTVDEGSNPYQWSRMAPSLTYNNLDHQFDPSFAQTNSVSALSPGPYHMPMSPPPASLNIMQTPKPHDIISSLRTTQNNIVNSPPSLLSNLVSANVNNAGNVNDVLAEDNVLKEDSNTNTSNHTINKHVNKSILQKTHVRPNSVPLKNNTTEWKFQLKQKNLTLSSGNITNEKLVSLLIEQAKLNNLKISIHQHIHNHYVPILDNSEQENNSNLTTPESTVQKFSNNSISSSNSSNNYGNRIVKDMNEIGGYRTRHFKHLDNVKVPKLGSSTGVKRRRSVSGSSPRRNGSIDMSGKSVQSDKRQKYSQQYGLKNTQTSEESEENDFFDSLMRSNTQNTRTESEHDDLYFLGFNPS</sequence>
<dbReference type="Pfam" id="PF00249">
    <property type="entry name" value="Myb_DNA-binding"/>
    <property type="match status" value="2"/>
</dbReference>
<evidence type="ECO:0000259" key="3">
    <source>
        <dbReference type="PROSITE" id="PS51293"/>
    </source>
</evidence>
<feature type="domain" description="Myb-like" evidence="2">
    <location>
        <begin position="167"/>
        <end position="217"/>
    </location>
</feature>
<dbReference type="GO" id="GO:0005634">
    <property type="term" value="C:nucleus"/>
    <property type="evidence" value="ECO:0007669"/>
    <property type="project" value="TreeGrafter"/>
</dbReference>
<evidence type="ECO:0000313" key="5">
    <source>
        <dbReference type="EMBL" id="SGZ39724.1"/>
    </source>
</evidence>
<dbReference type="PROSITE" id="PS50090">
    <property type="entry name" value="MYB_LIKE"/>
    <property type="match status" value="2"/>
</dbReference>
<dbReference type="Gene3D" id="1.10.10.60">
    <property type="entry name" value="Homeodomain-like"/>
    <property type="match status" value="2"/>
</dbReference>
<feature type="region of interest" description="Disordered" evidence="1">
    <location>
        <begin position="315"/>
        <end position="373"/>
    </location>
</feature>